<evidence type="ECO:0000313" key="3">
    <source>
        <dbReference type="Proteomes" id="UP000199101"/>
    </source>
</evidence>
<accession>A0A1C3VR95</accession>
<gene>
    <name evidence="2" type="ORF">GA0061103_4255</name>
</gene>
<feature type="compositionally biased region" description="Basic residues" evidence="1">
    <location>
        <begin position="67"/>
        <end position="76"/>
    </location>
</feature>
<proteinExistence type="predicted"/>
<evidence type="ECO:0000313" key="2">
    <source>
        <dbReference type="EMBL" id="SCB30320.1"/>
    </source>
</evidence>
<dbReference type="EMBL" id="FMAG01000003">
    <property type="protein sequence ID" value="SCB30320.1"/>
    <property type="molecule type" value="Genomic_DNA"/>
</dbReference>
<dbReference type="RefSeq" id="WP_425349509.1">
    <property type="nucleotide sequence ID" value="NZ_FMAG01000003.1"/>
</dbReference>
<evidence type="ECO:0000256" key="1">
    <source>
        <dbReference type="SAM" id="MobiDB-lite"/>
    </source>
</evidence>
<keyword evidence="3" id="KW-1185">Reference proteome</keyword>
<name>A0A1C3VR95_9HYPH</name>
<dbReference type="AlphaFoldDB" id="A0A1C3VR95"/>
<sequence>MKAGVFGYQKTMAADKTKIDEGQALQGGSAPGGVGGEAGEPADARQVTEADRRRERAAQKLRENLARRKQQVRARRAGQADETDGLPGAKAGDSTDSAAKRDESQ</sequence>
<organism evidence="2 3">
    <name type="scientific">Rhizobium multihospitium</name>
    <dbReference type="NCBI Taxonomy" id="410764"/>
    <lineage>
        <taxon>Bacteria</taxon>
        <taxon>Pseudomonadati</taxon>
        <taxon>Pseudomonadota</taxon>
        <taxon>Alphaproteobacteria</taxon>
        <taxon>Hyphomicrobiales</taxon>
        <taxon>Rhizobiaceae</taxon>
        <taxon>Rhizobium/Agrobacterium group</taxon>
        <taxon>Rhizobium</taxon>
    </lineage>
</organism>
<feature type="compositionally biased region" description="Basic and acidic residues" evidence="1">
    <location>
        <begin position="42"/>
        <end position="66"/>
    </location>
</feature>
<feature type="region of interest" description="Disordered" evidence="1">
    <location>
        <begin position="1"/>
        <end position="105"/>
    </location>
</feature>
<dbReference type="Proteomes" id="UP000199101">
    <property type="component" value="Unassembled WGS sequence"/>
</dbReference>
<feature type="compositionally biased region" description="Gly residues" evidence="1">
    <location>
        <begin position="29"/>
        <end position="38"/>
    </location>
</feature>
<protein>
    <submittedName>
        <fullName evidence="2">Uncharacterized protein</fullName>
    </submittedName>
</protein>
<reference evidence="3" key="1">
    <citation type="submission" date="2016-08" db="EMBL/GenBank/DDBJ databases">
        <authorList>
            <person name="Varghese N."/>
            <person name="Submissions Spin"/>
        </authorList>
    </citation>
    <scope>NUCLEOTIDE SEQUENCE [LARGE SCALE GENOMIC DNA]</scope>
    <source>
        <strain evidence="3">HAMBI 2975</strain>
    </source>
</reference>